<keyword evidence="2" id="KW-1185">Reference proteome</keyword>
<sequence length="124" mass="14221">MLRDKNGALPLPPLSLSVCMPSTQTPSINNISKILVNPDQCPERKNELFAVFISFSFSPDQCPGTKNELFAVHYSHFYWYRDYFARYLHWKVFTPGPHLTALYIGSHQPTLNRLLNHLSLTKLG</sequence>
<dbReference type="VEuPathDB" id="VectorBase:GAUT047001"/>
<dbReference type="Proteomes" id="UP000078200">
    <property type="component" value="Unassembled WGS sequence"/>
</dbReference>
<evidence type="ECO:0000313" key="1">
    <source>
        <dbReference type="EnsemblMetazoa" id="GAUT047001-PA"/>
    </source>
</evidence>
<organism evidence="1 2">
    <name type="scientific">Glossina austeni</name>
    <name type="common">Savannah tsetse fly</name>
    <dbReference type="NCBI Taxonomy" id="7395"/>
    <lineage>
        <taxon>Eukaryota</taxon>
        <taxon>Metazoa</taxon>
        <taxon>Ecdysozoa</taxon>
        <taxon>Arthropoda</taxon>
        <taxon>Hexapoda</taxon>
        <taxon>Insecta</taxon>
        <taxon>Pterygota</taxon>
        <taxon>Neoptera</taxon>
        <taxon>Endopterygota</taxon>
        <taxon>Diptera</taxon>
        <taxon>Brachycera</taxon>
        <taxon>Muscomorpha</taxon>
        <taxon>Hippoboscoidea</taxon>
        <taxon>Glossinidae</taxon>
        <taxon>Glossina</taxon>
    </lineage>
</organism>
<accession>A0A1A9VTH8</accession>
<proteinExistence type="predicted"/>
<protein>
    <submittedName>
        <fullName evidence="1">Uncharacterized protein</fullName>
    </submittedName>
</protein>
<dbReference type="AlphaFoldDB" id="A0A1A9VTH8"/>
<name>A0A1A9VTH8_GLOAU</name>
<dbReference type="EnsemblMetazoa" id="GAUT047001-RA">
    <property type="protein sequence ID" value="GAUT047001-PA"/>
    <property type="gene ID" value="GAUT047001"/>
</dbReference>
<reference evidence="1" key="1">
    <citation type="submission" date="2020-05" db="UniProtKB">
        <authorList>
            <consortium name="EnsemblMetazoa"/>
        </authorList>
    </citation>
    <scope>IDENTIFICATION</scope>
    <source>
        <strain evidence="1">TTRI</strain>
    </source>
</reference>
<evidence type="ECO:0000313" key="2">
    <source>
        <dbReference type="Proteomes" id="UP000078200"/>
    </source>
</evidence>